<dbReference type="InterPro" id="IPR051301">
    <property type="entry name" value="Optineurin/NFkB_EssMod"/>
</dbReference>
<name>A0A8D8MKK8_CULPI</name>
<dbReference type="GO" id="GO:0043122">
    <property type="term" value="P:regulation of canonical NF-kappaB signal transduction"/>
    <property type="evidence" value="ECO:0007669"/>
    <property type="project" value="TreeGrafter"/>
</dbReference>
<sequence>MKMANQNQGDLREQVERLQEQNRLLEARVAEHEKLQQSCSSNLESMRTTLDALQDLLARCRADMVLQQQNLPTTAIGPEQQPRSKLQRANSTPAAMKSEIELLRAQLEVYKNDFAGERIARQVLQLEKNQLAGELQQLQQQNRTLIVEALNGSQADQQDVRSFSRRSSRMSQISDAIGEDDQHADQLQEGSHCRHCDRTFGDIQSLETHIDECPAY</sequence>
<dbReference type="PANTHER" id="PTHR31553:SF1">
    <property type="entry name" value="NF-KAPPA-B ESSENTIAL MODULATOR"/>
    <property type="match status" value="1"/>
</dbReference>
<protein>
    <submittedName>
        <fullName evidence="2">(northern house mosquito) hypothetical protein</fullName>
    </submittedName>
</protein>
<feature type="coiled-coil region" evidence="1">
    <location>
        <begin position="121"/>
        <end position="148"/>
    </location>
</feature>
<organism evidence="2">
    <name type="scientific">Culex pipiens</name>
    <name type="common">House mosquito</name>
    <dbReference type="NCBI Taxonomy" id="7175"/>
    <lineage>
        <taxon>Eukaryota</taxon>
        <taxon>Metazoa</taxon>
        <taxon>Ecdysozoa</taxon>
        <taxon>Arthropoda</taxon>
        <taxon>Hexapoda</taxon>
        <taxon>Insecta</taxon>
        <taxon>Pterygota</taxon>
        <taxon>Neoptera</taxon>
        <taxon>Endopterygota</taxon>
        <taxon>Diptera</taxon>
        <taxon>Nematocera</taxon>
        <taxon>Culicoidea</taxon>
        <taxon>Culicidae</taxon>
        <taxon>Culicinae</taxon>
        <taxon>Culicini</taxon>
        <taxon>Culex</taxon>
        <taxon>Culex</taxon>
    </lineage>
</organism>
<feature type="coiled-coil region" evidence="1">
    <location>
        <begin position="1"/>
        <end position="63"/>
    </location>
</feature>
<dbReference type="EMBL" id="HBUE01205406">
    <property type="protein sequence ID" value="CAG6531698.1"/>
    <property type="molecule type" value="Transcribed_RNA"/>
</dbReference>
<dbReference type="GO" id="GO:0005737">
    <property type="term" value="C:cytoplasm"/>
    <property type="evidence" value="ECO:0007669"/>
    <property type="project" value="TreeGrafter"/>
</dbReference>
<proteinExistence type="predicted"/>
<accession>A0A8D8MKK8</accession>
<keyword evidence="1" id="KW-0175">Coiled coil</keyword>
<dbReference type="GO" id="GO:0070530">
    <property type="term" value="F:K63-linked polyubiquitin modification-dependent protein binding"/>
    <property type="evidence" value="ECO:0007669"/>
    <property type="project" value="TreeGrafter"/>
</dbReference>
<dbReference type="EMBL" id="HBUE01092077">
    <property type="protein sequence ID" value="CAG6482036.1"/>
    <property type="molecule type" value="Transcribed_RNA"/>
</dbReference>
<evidence type="ECO:0000313" key="2">
    <source>
        <dbReference type="EMBL" id="CAG6531698.1"/>
    </source>
</evidence>
<reference evidence="2" key="1">
    <citation type="submission" date="2021-05" db="EMBL/GenBank/DDBJ databases">
        <authorList>
            <person name="Alioto T."/>
            <person name="Alioto T."/>
            <person name="Gomez Garrido J."/>
        </authorList>
    </citation>
    <scope>NUCLEOTIDE SEQUENCE</scope>
</reference>
<dbReference type="GO" id="GO:0005634">
    <property type="term" value="C:nucleus"/>
    <property type="evidence" value="ECO:0007669"/>
    <property type="project" value="TreeGrafter"/>
</dbReference>
<dbReference type="Gene3D" id="1.20.5.990">
    <property type="entry name" value="Nemo cc2-lz domain - 1d5 darpin complex"/>
    <property type="match status" value="1"/>
</dbReference>
<dbReference type="AlphaFoldDB" id="A0A8D8MKK8"/>
<dbReference type="EMBL" id="HBUE01311685">
    <property type="protein sequence ID" value="CAG6583559.1"/>
    <property type="molecule type" value="Transcribed_RNA"/>
</dbReference>
<dbReference type="PANTHER" id="PTHR31553">
    <property type="entry name" value="NF-KAPPA-B ESSENTIAL MODULATOR"/>
    <property type="match status" value="1"/>
</dbReference>
<evidence type="ECO:0000256" key="1">
    <source>
        <dbReference type="SAM" id="Coils"/>
    </source>
</evidence>